<evidence type="ECO:0000256" key="5">
    <source>
        <dbReference type="ARBA" id="ARBA00022692"/>
    </source>
</evidence>
<evidence type="ECO:0000256" key="2">
    <source>
        <dbReference type="ARBA" id="ARBA00006742"/>
    </source>
</evidence>
<reference evidence="10 11" key="1">
    <citation type="submission" date="2016-12" db="EMBL/GenBank/DDBJ databases">
        <authorList>
            <person name="Song W.-J."/>
            <person name="Kurnit D.M."/>
        </authorList>
    </citation>
    <scope>NUCLEOTIDE SEQUENCE [LARGE SCALE GENOMIC DNA]</scope>
    <source>
        <strain evidence="10 11">DSM 30827</strain>
    </source>
</reference>
<keyword evidence="7" id="KW-1133">Transmembrane helix</keyword>
<dbReference type="SMART" id="SM01323">
    <property type="entry name" value="YajC"/>
    <property type="match status" value="1"/>
</dbReference>
<evidence type="ECO:0000256" key="7">
    <source>
        <dbReference type="ARBA" id="ARBA00022989"/>
    </source>
</evidence>
<dbReference type="EMBL" id="CP019688">
    <property type="protein sequence ID" value="AQQ15368.1"/>
    <property type="molecule type" value="Genomic_DNA"/>
</dbReference>
<evidence type="ECO:0000256" key="1">
    <source>
        <dbReference type="ARBA" id="ARBA00004162"/>
    </source>
</evidence>
<comment type="similarity">
    <text evidence="2">Belongs to the YajC family.</text>
</comment>
<dbReference type="KEGG" id="cgv:CGLAU_07030"/>
<keyword evidence="3" id="KW-0813">Transport</keyword>
<dbReference type="InterPro" id="IPR003849">
    <property type="entry name" value="Preprotein_translocase_YajC"/>
</dbReference>
<evidence type="ECO:0000256" key="9">
    <source>
        <dbReference type="ARBA" id="ARBA00023136"/>
    </source>
</evidence>
<dbReference type="RefSeq" id="WP_095660068.1">
    <property type="nucleotide sequence ID" value="NZ_CP019688.1"/>
</dbReference>
<name>A0A1Q2HX00_9CORY</name>
<dbReference type="PANTHER" id="PTHR33909:SF1">
    <property type="entry name" value="SEC TRANSLOCON ACCESSORY COMPLEX SUBUNIT YAJC"/>
    <property type="match status" value="1"/>
</dbReference>
<dbReference type="PANTHER" id="PTHR33909">
    <property type="entry name" value="SEC TRANSLOCON ACCESSORY COMPLEX SUBUNIT YAJC"/>
    <property type="match status" value="1"/>
</dbReference>
<dbReference type="AlphaFoldDB" id="A0A1Q2HX00"/>
<dbReference type="Pfam" id="PF02699">
    <property type="entry name" value="YajC"/>
    <property type="match status" value="1"/>
</dbReference>
<keyword evidence="5" id="KW-0812">Transmembrane</keyword>
<evidence type="ECO:0000256" key="4">
    <source>
        <dbReference type="ARBA" id="ARBA00022475"/>
    </source>
</evidence>
<organism evidence="10 11">
    <name type="scientific">Corynebacterium glaucum</name>
    <dbReference type="NCBI Taxonomy" id="187491"/>
    <lineage>
        <taxon>Bacteria</taxon>
        <taxon>Bacillati</taxon>
        <taxon>Actinomycetota</taxon>
        <taxon>Actinomycetes</taxon>
        <taxon>Mycobacteriales</taxon>
        <taxon>Corynebacteriaceae</taxon>
        <taxon>Corynebacterium</taxon>
    </lineage>
</organism>
<evidence type="ECO:0000256" key="6">
    <source>
        <dbReference type="ARBA" id="ARBA00022927"/>
    </source>
</evidence>
<keyword evidence="4" id="KW-1003">Cell membrane</keyword>
<evidence type="ECO:0000313" key="11">
    <source>
        <dbReference type="Proteomes" id="UP000217209"/>
    </source>
</evidence>
<protein>
    <submittedName>
        <fullName evidence="10">Preprotein translocase subunit YajC</fullName>
    </submittedName>
</protein>
<keyword evidence="9" id="KW-0472">Membrane</keyword>
<dbReference type="GO" id="GO:0015031">
    <property type="term" value="P:protein transport"/>
    <property type="evidence" value="ECO:0007669"/>
    <property type="project" value="UniProtKB-KW"/>
</dbReference>
<evidence type="ECO:0000256" key="8">
    <source>
        <dbReference type="ARBA" id="ARBA00023010"/>
    </source>
</evidence>
<dbReference type="GO" id="GO:0005886">
    <property type="term" value="C:plasma membrane"/>
    <property type="evidence" value="ECO:0007669"/>
    <property type="project" value="UniProtKB-SubCell"/>
</dbReference>
<keyword evidence="6" id="KW-0653">Protein transport</keyword>
<dbReference type="NCBIfam" id="TIGR00739">
    <property type="entry name" value="yajC"/>
    <property type="match status" value="1"/>
</dbReference>
<keyword evidence="11" id="KW-1185">Reference proteome</keyword>
<evidence type="ECO:0000256" key="3">
    <source>
        <dbReference type="ARBA" id="ARBA00022448"/>
    </source>
</evidence>
<keyword evidence="8" id="KW-0811">Translocation</keyword>
<sequence>MEALPLLVILLLFLVPPMLLMRSQRKRAQEVSQMRASIASGDRIITVSGLHGTVVANTGEAIEVEIAPGVVVTMDTGGVMKKVEESR</sequence>
<dbReference type="Proteomes" id="UP000217209">
    <property type="component" value="Chromosome"/>
</dbReference>
<comment type="subcellular location">
    <subcellularLocation>
        <location evidence="1">Cell membrane</location>
        <topology evidence="1">Single-pass membrane protein</topology>
    </subcellularLocation>
</comment>
<accession>A0A1Q2HX00</accession>
<proteinExistence type="inferred from homology"/>
<evidence type="ECO:0000313" key="10">
    <source>
        <dbReference type="EMBL" id="AQQ15368.1"/>
    </source>
</evidence>
<gene>
    <name evidence="10" type="ORF">CGLAU_07030</name>
</gene>
<dbReference type="OrthoDB" id="2200301at2"/>